<evidence type="ECO:0000313" key="1">
    <source>
        <dbReference type="EMBL" id="KAJ7741128.1"/>
    </source>
</evidence>
<organism evidence="1 2">
    <name type="scientific">Mycena metata</name>
    <dbReference type="NCBI Taxonomy" id="1033252"/>
    <lineage>
        <taxon>Eukaryota</taxon>
        <taxon>Fungi</taxon>
        <taxon>Dikarya</taxon>
        <taxon>Basidiomycota</taxon>
        <taxon>Agaricomycotina</taxon>
        <taxon>Agaricomycetes</taxon>
        <taxon>Agaricomycetidae</taxon>
        <taxon>Agaricales</taxon>
        <taxon>Marasmiineae</taxon>
        <taxon>Mycenaceae</taxon>
        <taxon>Mycena</taxon>
    </lineage>
</organism>
<sequence>MLWSGGDFISIGWCIHLADRTLSSLCQATARALDPPMSLYVSVGHSSTSIALTGGVRFSRKGVQDEIQVSFTPTRP</sequence>
<keyword evidence="2" id="KW-1185">Reference proteome</keyword>
<protein>
    <submittedName>
        <fullName evidence="1">Uncharacterized protein</fullName>
    </submittedName>
</protein>
<comment type="caution">
    <text evidence="1">The sequence shown here is derived from an EMBL/GenBank/DDBJ whole genome shotgun (WGS) entry which is preliminary data.</text>
</comment>
<feature type="non-terminal residue" evidence="1">
    <location>
        <position position="76"/>
    </location>
</feature>
<reference evidence="1" key="1">
    <citation type="submission" date="2023-03" db="EMBL/GenBank/DDBJ databases">
        <title>Massive genome expansion in bonnet fungi (Mycena s.s.) driven by repeated elements and novel gene families across ecological guilds.</title>
        <authorList>
            <consortium name="Lawrence Berkeley National Laboratory"/>
            <person name="Harder C.B."/>
            <person name="Miyauchi S."/>
            <person name="Viragh M."/>
            <person name="Kuo A."/>
            <person name="Thoen E."/>
            <person name="Andreopoulos B."/>
            <person name="Lu D."/>
            <person name="Skrede I."/>
            <person name="Drula E."/>
            <person name="Henrissat B."/>
            <person name="Morin E."/>
            <person name="Kohler A."/>
            <person name="Barry K."/>
            <person name="LaButti K."/>
            <person name="Morin E."/>
            <person name="Salamov A."/>
            <person name="Lipzen A."/>
            <person name="Mereny Z."/>
            <person name="Hegedus B."/>
            <person name="Baldrian P."/>
            <person name="Stursova M."/>
            <person name="Weitz H."/>
            <person name="Taylor A."/>
            <person name="Grigoriev I.V."/>
            <person name="Nagy L.G."/>
            <person name="Martin F."/>
            <person name="Kauserud H."/>
        </authorList>
    </citation>
    <scope>NUCLEOTIDE SEQUENCE</scope>
    <source>
        <strain evidence="1">CBHHK182m</strain>
    </source>
</reference>
<dbReference type="EMBL" id="JARKIB010000100">
    <property type="protein sequence ID" value="KAJ7741128.1"/>
    <property type="molecule type" value="Genomic_DNA"/>
</dbReference>
<name>A0AAD7IEA1_9AGAR</name>
<dbReference type="AlphaFoldDB" id="A0AAD7IEA1"/>
<proteinExistence type="predicted"/>
<evidence type="ECO:0000313" key="2">
    <source>
        <dbReference type="Proteomes" id="UP001215598"/>
    </source>
</evidence>
<accession>A0AAD7IEA1</accession>
<dbReference type="Proteomes" id="UP001215598">
    <property type="component" value="Unassembled WGS sequence"/>
</dbReference>
<gene>
    <name evidence="1" type="ORF">B0H16DRAFT_1566035</name>
</gene>